<evidence type="ECO:0000259" key="5">
    <source>
        <dbReference type="SMART" id="SM00533"/>
    </source>
</evidence>
<dbReference type="Pfam" id="PF00488">
    <property type="entry name" value="MutS_V"/>
    <property type="match status" value="1"/>
</dbReference>
<feature type="domain" description="DNA mismatch repair protein MutS core" evidence="5">
    <location>
        <begin position="13"/>
        <end position="317"/>
    </location>
</feature>
<proteinExistence type="predicted"/>
<keyword evidence="4" id="KW-0175">Coiled coil</keyword>
<dbReference type="InterPro" id="IPR005747">
    <property type="entry name" value="MutS2"/>
</dbReference>
<keyword evidence="8" id="KW-1185">Reference proteome</keyword>
<dbReference type="PANTHER" id="PTHR48466">
    <property type="entry name" value="OS10G0509000 PROTEIN-RELATED"/>
    <property type="match status" value="1"/>
</dbReference>
<name>A0ABP8N338_9BACT</name>
<dbReference type="PANTHER" id="PTHR48466:SF2">
    <property type="entry name" value="OS10G0509000 PROTEIN"/>
    <property type="match status" value="1"/>
</dbReference>
<dbReference type="InterPro" id="IPR000432">
    <property type="entry name" value="DNA_mismatch_repair_MutS_C"/>
</dbReference>
<dbReference type="InterPro" id="IPR045076">
    <property type="entry name" value="MutS"/>
</dbReference>
<gene>
    <name evidence="7" type="ORF">GCM10023092_28370</name>
</gene>
<dbReference type="GO" id="GO:0004519">
    <property type="term" value="F:endonuclease activity"/>
    <property type="evidence" value="ECO:0007669"/>
    <property type="project" value="UniProtKB-KW"/>
</dbReference>
<dbReference type="Gene3D" id="3.40.50.300">
    <property type="entry name" value="P-loop containing nucleotide triphosphate hydrolases"/>
    <property type="match status" value="1"/>
</dbReference>
<keyword evidence="3" id="KW-0238">DNA-binding</keyword>
<evidence type="ECO:0000259" key="6">
    <source>
        <dbReference type="SMART" id="SM00534"/>
    </source>
</evidence>
<feature type="domain" description="DNA mismatch repair proteins mutS family" evidence="6">
    <location>
        <begin position="336"/>
        <end position="521"/>
    </location>
</feature>
<accession>A0ABP8N338</accession>
<sequence length="706" mass="80838">MLQLYPANASESLEFEKIKTLLAEKCRSDAAKERVRALKFNSKIDFIERALLQASEFRSILQTGDYFPNDFTRNVEKELQLLAIEGATLSGQQLLFMKELALNIRNILTWFGNHKGLFPQIEALCEKITYEKEIASVVEAVIDEQGNVRDNASRDLMHIRTELAAKRQQLRKMFESILRKLGKQGYLADISEGFLNGRRTVAIHAEHKRIVKGILHGESDTSRTVFIEPEETIELNNEVFSLERSESREIRRILNDTTQMLSVYQPQLFSYYQLCGLYEFIRAKGLLAIDMNAFMPRLSNHPTVNLVKAYHPLLLLNNLKQQKPVIPTYVKLDPEQRILIISGPNAGGKTVTMKTVGLLQMMLQAGLLVPADPSSEMGIFRQIMIHIGDTQSIEHELSTYSAHLRDMKYFMDFANGKTLFFIDELGSGSDPNLGGAFAEAIVEELAAKHALGIITTHYLNLKVMAGKVKGIVNGAMMFDEEKLEPLYQLNIGKPGSSYTFAIAQRSGLSKKLIDRARQLTERNHFKLDKMLLQTEQQAQKLGNKEKELQKLIKENEDLKKEFQYLNDRERRQQEQEVLKLQNKIKKEELDYLREMERNFKQIIIDWKKSENKGEVIKNAENVLFKKRQIQMNQSAAKKADKSFELVGGDAKIGDLVRHKVNHQVGTLTEIREKSAVVQIGKMPFNVQLEDWVVVRKRTEPNAKKKK</sequence>
<dbReference type="EMBL" id="BAABEZ010000024">
    <property type="protein sequence ID" value="GAA4459078.1"/>
    <property type="molecule type" value="Genomic_DNA"/>
</dbReference>
<keyword evidence="7" id="KW-0378">Hydrolase</keyword>
<keyword evidence="1" id="KW-0547">Nucleotide-binding</keyword>
<dbReference type="InterPro" id="IPR027417">
    <property type="entry name" value="P-loop_NTPase"/>
</dbReference>
<dbReference type="SMART" id="SM00533">
    <property type="entry name" value="MUTSd"/>
    <property type="match status" value="1"/>
</dbReference>
<dbReference type="SUPFAM" id="SSF48334">
    <property type="entry name" value="DNA repair protein MutS, domain III"/>
    <property type="match status" value="1"/>
</dbReference>
<dbReference type="SMART" id="SM00534">
    <property type="entry name" value="MUTSac"/>
    <property type="match status" value="1"/>
</dbReference>
<keyword evidence="7" id="KW-0540">Nuclease</keyword>
<protein>
    <submittedName>
        <fullName evidence="7">Endonuclease MutS2</fullName>
    </submittedName>
</protein>
<dbReference type="InterPro" id="IPR007696">
    <property type="entry name" value="DNA_mismatch_repair_MutS_core"/>
</dbReference>
<organism evidence="7 8">
    <name type="scientific">Rurimicrobium arvi</name>
    <dbReference type="NCBI Taxonomy" id="2049916"/>
    <lineage>
        <taxon>Bacteria</taxon>
        <taxon>Pseudomonadati</taxon>
        <taxon>Bacteroidota</taxon>
        <taxon>Chitinophagia</taxon>
        <taxon>Chitinophagales</taxon>
        <taxon>Chitinophagaceae</taxon>
        <taxon>Rurimicrobium</taxon>
    </lineage>
</organism>
<keyword evidence="2" id="KW-0067">ATP-binding</keyword>
<reference evidence="8" key="1">
    <citation type="journal article" date="2019" name="Int. J. Syst. Evol. Microbiol.">
        <title>The Global Catalogue of Microorganisms (GCM) 10K type strain sequencing project: providing services to taxonomists for standard genome sequencing and annotation.</title>
        <authorList>
            <consortium name="The Broad Institute Genomics Platform"/>
            <consortium name="The Broad Institute Genome Sequencing Center for Infectious Disease"/>
            <person name="Wu L."/>
            <person name="Ma J."/>
        </authorList>
    </citation>
    <scope>NUCLEOTIDE SEQUENCE [LARGE SCALE GENOMIC DNA]</scope>
    <source>
        <strain evidence="8">JCM 31921</strain>
    </source>
</reference>
<dbReference type="SUPFAM" id="SSF52540">
    <property type="entry name" value="P-loop containing nucleoside triphosphate hydrolases"/>
    <property type="match status" value="1"/>
</dbReference>
<feature type="coiled-coil region" evidence="4">
    <location>
        <begin position="531"/>
        <end position="590"/>
    </location>
</feature>
<dbReference type="PIRSF" id="PIRSF005814">
    <property type="entry name" value="MutS_YshD"/>
    <property type="match status" value="1"/>
</dbReference>
<dbReference type="Proteomes" id="UP001501410">
    <property type="component" value="Unassembled WGS sequence"/>
</dbReference>
<evidence type="ECO:0000256" key="2">
    <source>
        <dbReference type="ARBA" id="ARBA00022840"/>
    </source>
</evidence>
<evidence type="ECO:0000256" key="4">
    <source>
        <dbReference type="SAM" id="Coils"/>
    </source>
</evidence>
<evidence type="ECO:0000256" key="1">
    <source>
        <dbReference type="ARBA" id="ARBA00022741"/>
    </source>
</evidence>
<evidence type="ECO:0000313" key="7">
    <source>
        <dbReference type="EMBL" id="GAA4459078.1"/>
    </source>
</evidence>
<keyword evidence="7" id="KW-0255">Endonuclease</keyword>
<evidence type="ECO:0000313" key="8">
    <source>
        <dbReference type="Proteomes" id="UP001501410"/>
    </source>
</evidence>
<dbReference type="InterPro" id="IPR036187">
    <property type="entry name" value="DNA_mismatch_repair_MutS_sf"/>
</dbReference>
<comment type="caution">
    <text evidence="7">The sequence shown here is derived from an EMBL/GenBank/DDBJ whole genome shotgun (WGS) entry which is preliminary data.</text>
</comment>
<evidence type="ECO:0000256" key="3">
    <source>
        <dbReference type="ARBA" id="ARBA00023125"/>
    </source>
</evidence>
<dbReference type="NCBIfam" id="TIGR01069">
    <property type="entry name" value="mutS2"/>
    <property type="match status" value="1"/>
</dbReference>